<protein>
    <submittedName>
        <fullName evidence="1">Uncharacterized protein</fullName>
    </submittedName>
</protein>
<dbReference type="STRING" id="639283.Snov_0043"/>
<evidence type="ECO:0000313" key="2">
    <source>
        <dbReference type="Proteomes" id="UP000006633"/>
    </source>
</evidence>
<organism evidence="1 2">
    <name type="scientific">Ancylobacter novellus (strain ATCC 8093 / DSM 506 / JCM 20403 / CCM 1077 / IAM 12100 / NBRC 12443 / NCIMB 10456)</name>
    <name type="common">Starkeya novella</name>
    <dbReference type="NCBI Taxonomy" id="639283"/>
    <lineage>
        <taxon>Bacteria</taxon>
        <taxon>Pseudomonadati</taxon>
        <taxon>Pseudomonadota</taxon>
        <taxon>Alphaproteobacteria</taxon>
        <taxon>Hyphomicrobiales</taxon>
        <taxon>Xanthobacteraceae</taxon>
        <taxon>Ancylobacter</taxon>
    </lineage>
</organism>
<dbReference type="RefSeq" id="WP_013164885.1">
    <property type="nucleotide sequence ID" value="NC_014217.1"/>
</dbReference>
<dbReference type="HOGENOM" id="CLU_1926276_0_0_5"/>
<name>D6ZZW6_ANCN5</name>
<accession>D6ZZW6</accession>
<dbReference type="KEGG" id="sno:Snov_0043"/>
<dbReference type="EMBL" id="CP002026">
    <property type="protein sequence ID" value="ADH87380.1"/>
    <property type="molecule type" value="Genomic_DNA"/>
</dbReference>
<dbReference type="AlphaFoldDB" id="D6ZZW6"/>
<gene>
    <name evidence="1" type="ordered locus">Snov_0043</name>
</gene>
<evidence type="ECO:0000313" key="1">
    <source>
        <dbReference type="EMBL" id="ADH87380.1"/>
    </source>
</evidence>
<dbReference type="Proteomes" id="UP000006633">
    <property type="component" value="Chromosome"/>
</dbReference>
<sequence length="131" mass="14840">MDELRVICVECTCGRRWWGRSSEVGFRSIQDLAGRMVCRGCGARNVSVAYADHVAVPAPEPNELWASVEIWDDAGIRIQETMARVGNLGVGVAAYERTLLERPNRNVTLRDRARIIRSTARDRERRGKRLD</sequence>
<keyword evidence="2" id="KW-1185">Reference proteome</keyword>
<reference evidence="1 2" key="1">
    <citation type="journal article" date="2012" name="Stand. Genomic Sci.">
        <title>Complete genome sequence of the facultatively chemolithoautotrophic and methylotrophic alpha Proteobacterium Starkeya novella type strain (ATCC 8093(T)).</title>
        <authorList>
            <person name="Kappler U."/>
            <person name="Davenport K."/>
            <person name="Beatson S."/>
            <person name="Lucas S."/>
            <person name="Lapidus A."/>
            <person name="Copeland A."/>
            <person name="Berry K.W."/>
            <person name="Glavina Del Rio T."/>
            <person name="Hammon N."/>
            <person name="Dalin E."/>
            <person name="Tice H."/>
            <person name="Pitluck S."/>
            <person name="Richardson P."/>
            <person name="Bruce D."/>
            <person name="Goodwin L.A."/>
            <person name="Han C."/>
            <person name="Tapia R."/>
            <person name="Detter J.C."/>
            <person name="Chang Y.J."/>
            <person name="Jeffries C.D."/>
            <person name="Land M."/>
            <person name="Hauser L."/>
            <person name="Kyrpides N.C."/>
            <person name="Goker M."/>
            <person name="Ivanova N."/>
            <person name="Klenk H.P."/>
            <person name="Woyke T."/>
        </authorList>
    </citation>
    <scope>NUCLEOTIDE SEQUENCE [LARGE SCALE GENOMIC DNA]</scope>
    <source>
        <strain evidence="2">ATCC 8093 / DSM 506 / JCM 20403 / CCM 1077 / IAM 12100 / NBRC 12443 / NCIMB 10456</strain>
    </source>
</reference>
<proteinExistence type="predicted"/>